<dbReference type="InterPro" id="IPR011989">
    <property type="entry name" value="ARM-like"/>
</dbReference>
<gene>
    <name evidence="6" type="ORF">METBISCDRAFT_15807</name>
</gene>
<dbReference type="InterPro" id="IPR016024">
    <property type="entry name" value="ARM-type_fold"/>
</dbReference>
<accession>A0A4P9ZE24</accession>
<dbReference type="PANTHER" id="PTHR19316:SF18">
    <property type="entry name" value="HSP70-BINDING PROTEIN 1"/>
    <property type="match status" value="1"/>
</dbReference>
<feature type="domain" description="Nucleotide exchange factor Fes1" evidence="5">
    <location>
        <begin position="1"/>
        <end position="80"/>
    </location>
</feature>
<dbReference type="InterPro" id="IPR013918">
    <property type="entry name" value="Nucleotide_exch_fac_Fes1"/>
</dbReference>
<dbReference type="InterPro" id="IPR050693">
    <property type="entry name" value="Hsp70_NEF-Inhibitors"/>
</dbReference>
<name>A0A4P9ZE24_9ASCO</name>
<dbReference type="SUPFAM" id="SSF48371">
    <property type="entry name" value="ARM repeat"/>
    <property type="match status" value="1"/>
</dbReference>
<evidence type="ECO:0000256" key="3">
    <source>
        <dbReference type="ARBA" id="ARBA00020719"/>
    </source>
</evidence>
<evidence type="ECO:0000259" key="5">
    <source>
        <dbReference type="Pfam" id="PF08609"/>
    </source>
</evidence>
<sequence length="283" mass="31145">MDKLLQWSIAQQSGDKEAMDRIGQPDPKMLQQLFGGPDEPTLMKQAIVILNNDEATDEAKLVALENFELLIENLDNANNIENMNMWPSIIAQLSSSKPDFQLLAASIIGVATQNNPKSQEAFLKHEKGIQLLTRILKDSSSLDGVVLKALFALSSLVRNCDAACKKFVELDGWNLINLSAAESHHLLLRKLSLISALLSVGVDESTKSQISNDYIVVNMSTILVSDGHLGCIEKILNVIGVLKSSGYEFTDKELELLRKGLDNVAEVENLSKNDIKALKNLFT</sequence>
<dbReference type="Pfam" id="PF08609">
    <property type="entry name" value="Fes1"/>
    <property type="match status" value="1"/>
</dbReference>
<reference evidence="7" key="1">
    <citation type="journal article" date="2018" name="Nat. Microbiol.">
        <title>Leveraging single-cell genomics to expand the fungal tree of life.</title>
        <authorList>
            <person name="Ahrendt S.R."/>
            <person name="Quandt C.A."/>
            <person name="Ciobanu D."/>
            <person name="Clum A."/>
            <person name="Salamov A."/>
            <person name="Andreopoulos B."/>
            <person name="Cheng J.F."/>
            <person name="Woyke T."/>
            <person name="Pelin A."/>
            <person name="Henrissat B."/>
            <person name="Reynolds N.K."/>
            <person name="Benny G.L."/>
            <person name="Smith M.E."/>
            <person name="James T.Y."/>
            <person name="Grigoriev I.V."/>
        </authorList>
    </citation>
    <scope>NUCLEOTIDE SEQUENCE [LARGE SCALE GENOMIC DNA]</scope>
    <source>
        <strain evidence="7">Baker2002</strain>
    </source>
</reference>
<evidence type="ECO:0000313" key="6">
    <source>
        <dbReference type="EMBL" id="RKP30662.1"/>
    </source>
</evidence>
<dbReference type="EMBL" id="ML004454">
    <property type="protein sequence ID" value="RKP30662.1"/>
    <property type="molecule type" value="Genomic_DNA"/>
</dbReference>
<dbReference type="GO" id="GO:0000774">
    <property type="term" value="F:adenyl-nucleotide exchange factor activity"/>
    <property type="evidence" value="ECO:0007669"/>
    <property type="project" value="TreeGrafter"/>
</dbReference>
<evidence type="ECO:0000256" key="2">
    <source>
        <dbReference type="ARBA" id="ARBA00015214"/>
    </source>
</evidence>
<dbReference type="Proteomes" id="UP000268321">
    <property type="component" value="Unassembled WGS sequence"/>
</dbReference>
<organism evidence="6 7">
    <name type="scientific">Metschnikowia bicuspidata</name>
    <dbReference type="NCBI Taxonomy" id="27322"/>
    <lineage>
        <taxon>Eukaryota</taxon>
        <taxon>Fungi</taxon>
        <taxon>Dikarya</taxon>
        <taxon>Ascomycota</taxon>
        <taxon>Saccharomycotina</taxon>
        <taxon>Pichiomycetes</taxon>
        <taxon>Metschnikowiaceae</taxon>
        <taxon>Metschnikowia</taxon>
    </lineage>
</organism>
<protein>
    <recommendedName>
        <fullName evidence="3">Hsp70 nucleotide exchange factor FES1</fullName>
    </recommendedName>
    <alternativeName>
        <fullName evidence="2">Hsp70 nucleotide exchange factor fes1</fullName>
    </alternativeName>
</protein>
<dbReference type="OrthoDB" id="10250458at2759"/>
<evidence type="ECO:0000313" key="7">
    <source>
        <dbReference type="Proteomes" id="UP000268321"/>
    </source>
</evidence>
<keyword evidence="4" id="KW-0677">Repeat</keyword>
<dbReference type="Gene3D" id="1.25.10.10">
    <property type="entry name" value="Leucine-rich Repeat Variant"/>
    <property type="match status" value="1"/>
</dbReference>
<dbReference type="AlphaFoldDB" id="A0A4P9ZE24"/>
<evidence type="ECO:0000256" key="4">
    <source>
        <dbReference type="ARBA" id="ARBA00022737"/>
    </source>
</evidence>
<keyword evidence="7" id="KW-1185">Reference proteome</keyword>
<dbReference type="GO" id="GO:0005783">
    <property type="term" value="C:endoplasmic reticulum"/>
    <property type="evidence" value="ECO:0007669"/>
    <property type="project" value="TreeGrafter"/>
</dbReference>
<evidence type="ECO:0000256" key="1">
    <source>
        <dbReference type="ARBA" id="ARBA00011045"/>
    </source>
</evidence>
<dbReference type="PANTHER" id="PTHR19316">
    <property type="entry name" value="PROTEIN FOLDING REGULATOR"/>
    <property type="match status" value="1"/>
</dbReference>
<proteinExistence type="inferred from homology"/>
<comment type="similarity">
    <text evidence="1">Belongs to the FES1 family.</text>
</comment>